<sequence>MNTTLLHIDVQGYINEHINSDTSKLLLKGIPFTFVDSKLVIEQIEAKKRCQKKLPTWFETENIYYPNRLNIEQTSSEITAKFKAHLVSGNSLIDLTGGFGVDAYYFSKQVDYVTHCEINSELSHIVQHNTEALHISNIECKNENGIEALKTIDKPFDWIYIDPSRRDHTKQKVFLLSDCEPNIKIHQKTLLKYAHNVMIKTSPLLDIKATLSDLTNVKEIHVVAVQNEVKELLWILERDYNTNVVIKTVNLQKSNTQRFSFNFNDESDAKVTYSDPLTYLYEPNVAILKSGSFNSVSDLLRIDKLHKHSHLYTSNKLIDFPGRRFKINKVLPYSKKSFSKEKITKANITTRNFPLTVSDIRKKLKVKDGGHSYVFFTTDCHDSKIIIICSKV</sequence>
<evidence type="ECO:0000259" key="1">
    <source>
        <dbReference type="Pfam" id="PF18096"/>
    </source>
</evidence>
<evidence type="ECO:0000259" key="2">
    <source>
        <dbReference type="Pfam" id="PF22013"/>
    </source>
</evidence>
<gene>
    <name evidence="3" type="ORF">SAMN04489797_2984</name>
</gene>
<evidence type="ECO:0000313" key="3">
    <source>
        <dbReference type="EMBL" id="SDT00164.1"/>
    </source>
</evidence>
<name>A0A1H1WSW1_9FLAO</name>
<accession>A0A1H1WSW1</accession>
<dbReference type="Pfam" id="PF22013">
    <property type="entry name" value="PG_1098_Fer"/>
    <property type="match status" value="1"/>
</dbReference>
<dbReference type="InterPro" id="IPR029063">
    <property type="entry name" value="SAM-dependent_MTases_sf"/>
</dbReference>
<reference evidence="3 4" key="1">
    <citation type="submission" date="2016-10" db="EMBL/GenBank/DDBJ databases">
        <authorList>
            <person name="Varghese N."/>
            <person name="Submissions S."/>
        </authorList>
    </citation>
    <scope>NUCLEOTIDE SEQUENCE [LARGE SCALE GENOMIC DNA]</scope>
    <source>
        <strain evidence="3 4">RHA_55</strain>
    </source>
</reference>
<dbReference type="STRING" id="1249933.SAMN04489797_2984"/>
<keyword evidence="4" id="KW-1185">Reference proteome</keyword>
<dbReference type="SUPFAM" id="SSF53335">
    <property type="entry name" value="S-adenosyl-L-methionine-dependent methyltransferases"/>
    <property type="match status" value="1"/>
</dbReference>
<dbReference type="Gene3D" id="3.40.50.150">
    <property type="entry name" value="Vaccinia Virus protein VP39"/>
    <property type="match status" value="1"/>
</dbReference>
<dbReference type="InterPro" id="IPR041497">
    <property type="entry name" value="Thump-like"/>
</dbReference>
<dbReference type="RefSeq" id="WP_092447432.1">
    <property type="nucleotide sequence ID" value="NZ_LT629774.1"/>
</dbReference>
<dbReference type="Pfam" id="PF18096">
    <property type="entry name" value="Thump_like"/>
    <property type="match status" value="1"/>
</dbReference>
<dbReference type="Proteomes" id="UP000198963">
    <property type="component" value="Chromosome I"/>
</dbReference>
<dbReference type="InterPro" id="IPR054168">
    <property type="entry name" value="PG_1098_Fer"/>
</dbReference>
<evidence type="ECO:0000313" key="4">
    <source>
        <dbReference type="Proteomes" id="UP000198963"/>
    </source>
</evidence>
<organism evidence="3 4">
    <name type="scientific">Winogradskyella sediminis</name>
    <dbReference type="NCBI Taxonomy" id="1382466"/>
    <lineage>
        <taxon>Bacteria</taxon>
        <taxon>Pseudomonadati</taxon>
        <taxon>Bacteroidota</taxon>
        <taxon>Flavobacteriia</taxon>
        <taxon>Flavobacteriales</taxon>
        <taxon>Flavobacteriaceae</taxon>
        <taxon>Winogradskyella</taxon>
    </lineage>
</organism>
<protein>
    <submittedName>
        <fullName evidence="3">Uncharacterized protein</fullName>
    </submittedName>
</protein>
<dbReference type="AlphaFoldDB" id="A0A1H1WSW1"/>
<proteinExistence type="predicted"/>
<feature type="domain" description="PG-1098 ferredoxin-like" evidence="2">
    <location>
        <begin position="279"/>
        <end position="321"/>
    </location>
</feature>
<dbReference type="EMBL" id="LT629774">
    <property type="protein sequence ID" value="SDT00164.1"/>
    <property type="molecule type" value="Genomic_DNA"/>
</dbReference>
<feature type="domain" description="THUMP-like" evidence="1">
    <location>
        <begin position="322"/>
        <end position="391"/>
    </location>
</feature>
<dbReference type="Gene3D" id="1.10.10.1110">
    <property type="entry name" value="Methyltransferase PG1098, N-terminal domain"/>
    <property type="match status" value="1"/>
</dbReference>